<dbReference type="STRING" id="446462.Amir_5213"/>
<proteinExistence type="predicted"/>
<protein>
    <submittedName>
        <fullName evidence="3">Uncharacterized protein</fullName>
    </submittedName>
</protein>
<dbReference type="KEGG" id="ami:Amir_5213"/>
<name>C6W8I7_ACTMD</name>
<sequence length="313" mass="34247">MWEDDELRAALRAEVDGPDPRPATGLDEVLRRGRRRVLLHRTGAVAATFALVGGAALGIGSLKGIAQPPSPANPALSTVTTAPSTTPDERWPRVELPGEKQTSTSNHYPAPDSWEVSAPARCEGNTNVVWFETSSPQPLYDELVGALRQALLDNAGDLRVGEVTQYALPERQRGYGETYANITDLSDAEGVGSVRLSAGMHRTERLTPTQMADQDLVDVEGCAPPRRITLDNGAVIQYHDASVRQPHDSLVMNLRIYSPTGWRLLLSQRSFGSPDFRDDGNGFRERVGAGRRTLPLDEARFTAIGKSLAEWWR</sequence>
<evidence type="ECO:0000256" key="2">
    <source>
        <dbReference type="SAM" id="Phobius"/>
    </source>
</evidence>
<gene>
    <name evidence="3" type="ordered locus">Amir_5213</name>
</gene>
<accession>C6W8I7</accession>
<dbReference type="AlphaFoldDB" id="C6W8I7"/>
<dbReference type="EMBL" id="CP001630">
    <property type="protein sequence ID" value="ACU39034.1"/>
    <property type="molecule type" value="Genomic_DNA"/>
</dbReference>
<reference evidence="3 4" key="1">
    <citation type="journal article" date="2009" name="Stand. Genomic Sci.">
        <title>Complete genome sequence of Actinosynnema mirum type strain (101).</title>
        <authorList>
            <person name="Land M."/>
            <person name="Lapidus A."/>
            <person name="Mayilraj S."/>
            <person name="Chen F."/>
            <person name="Copeland A."/>
            <person name="Del Rio T.G."/>
            <person name="Nolan M."/>
            <person name="Lucas S."/>
            <person name="Tice H."/>
            <person name="Cheng J.F."/>
            <person name="Chertkov O."/>
            <person name="Bruce D."/>
            <person name="Goodwin L."/>
            <person name="Pitluck S."/>
            <person name="Rohde M."/>
            <person name="Goker M."/>
            <person name="Pati A."/>
            <person name="Ivanova N."/>
            <person name="Mavromatis K."/>
            <person name="Chen A."/>
            <person name="Palaniappan K."/>
            <person name="Hauser L."/>
            <person name="Chang Y.J."/>
            <person name="Jeffries C.C."/>
            <person name="Brettin T."/>
            <person name="Detter J.C."/>
            <person name="Han C."/>
            <person name="Chain P."/>
            <person name="Tindall B.J."/>
            <person name="Bristow J."/>
            <person name="Eisen J.A."/>
            <person name="Markowitz V."/>
            <person name="Hugenholtz P."/>
            <person name="Kyrpides N.C."/>
            <person name="Klenk H.P."/>
        </authorList>
    </citation>
    <scope>NUCLEOTIDE SEQUENCE [LARGE SCALE GENOMIC DNA]</scope>
    <source>
        <strain evidence="4">ATCC 29888 / DSM 43827 / JCM 3225 / NBRC 14064 / NCIMB 13271 / NRRL B-12336 / IMRU 3971 / 101</strain>
    </source>
</reference>
<feature type="compositionally biased region" description="Basic and acidic residues" evidence="1">
    <location>
        <begin position="87"/>
        <end position="98"/>
    </location>
</feature>
<keyword evidence="2" id="KW-1133">Transmembrane helix</keyword>
<dbReference type="HOGENOM" id="CLU_887492_0_0_11"/>
<feature type="transmembrane region" description="Helical" evidence="2">
    <location>
        <begin position="38"/>
        <end position="62"/>
    </location>
</feature>
<evidence type="ECO:0000313" key="4">
    <source>
        <dbReference type="Proteomes" id="UP000002213"/>
    </source>
</evidence>
<evidence type="ECO:0000313" key="3">
    <source>
        <dbReference type="EMBL" id="ACU39034.1"/>
    </source>
</evidence>
<organism evidence="3 4">
    <name type="scientific">Actinosynnema mirum (strain ATCC 29888 / DSM 43827 / JCM 3225 / NBRC 14064 / NCIMB 13271 / NRRL B-12336 / IMRU 3971 / 101)</name>
    <dbReference type="NCBI Taxonomy" id="446462"/>
    <lineage>
        <taxon>Bacteria</taxon>
        <taxon>Bacillati</taxon>
        <taxon>Actinomycetota</taxon>
        <taxon>Actinomycetes</taxon>
        <taxon>Pseudonocardiales</taxon>
        <taxon>Pseudonocardiaceae</taxon>
        <taxon>Actinosynnema</taxon>
    </lineage>
</organism>
<feature type="compositionally biased region" description="Polar residues" evidence="1">
    <location>
        <begin position="75"/>
        <end position="86"/>
    </location>
</feature>
<feature type="region of interest" description="Disordered" evidence="1">
    <location>
        <begin position="68"/>
        <end position="112"/>
    </location>
</feature>
<keyword evidence="2" id="KW-0472">Membrane</keyword>
<dbReference type="eggNOG" id="ENOG5031TUX">
    <property type="taxonomic scope" value="Bacteria"/>
</dbReference>
<keyword evidence="4" id="KW-1185">Reference proteome</keyword>
<evidence type="ECO:0000256" key="1">
    <source>
        <dbReference type="SAM" id="MobiDB-lite"/>
    </source>
</evidence>
<dbReference type="Proteomes" id="UP000002213">
    <property type="component" value="Chromosome"/>
</dbReference>
<keyword evidence="2" id="KW-0812">Transmembrane</keyword>